<comment type="similarity">
    <text evidence="1">Belongs to the DNase II family.</text>
</comment>
<dbReference type="EMBL" id="ADBJ01000007">
    <property type="protein sequence ID" value="EFA85482.1"/>
    <property type="molecule type" value="Genomic_DNA"/>
</dbReference>
<dbReference type="Pfam" id="PF03265">
    <property type="entry name" value="DNase_II"/>
    <property type="match status" value="2"/>
</dbReference>
<dbReference type="SUPFAM" id="SSF81296">
    <property type="entry name" value="E set domains"/>
    <property type="match status" value="6"/>
</dbReference>
<dbReference type="InterPro" id="IPR002909">
    <property type="entry name" value="IPT_dom"/>
</dbReference>
<accession>D3AZ99</accession>
<dbReference type="InterPro" id="IPR052387">
    <property type="entry name" value="Fibrocystin"/>
</dbReference>
<dbReference type="CDD" id="cd03427">
    <property type="entry name" value="NUDIX_MTH1_Nudt1"/>
    <property type="match status" value="1"/>
</dbReference>
<dbReference type="STRING" id="670386.D3AZ99"/>
<proteinExistence type="inferred from homology"/>
<dbReference type="InterPro" id="IPR014756">
    <property type="entry name" value="Ig_E-set"/>
</dbReference>
<sequence length="2477" mass="277997">MSMDDGSIVNSQRVVSYSALKGYARGENQFTIIGENFANVNLLTLYVNNVPHNVHQQLPGSKYVWKFDDPRKQQSYCYLRITYNGNKVFPLNGISINYELVKPIIYSISPEQSYAQNLETLTINGQNFMINVGNVDFQDPSPPTVYLCQTALAIVSFTDTVIKCTIPNQVVGIIEYCPLSISMYSGVNVMHSITFKYYPQPIITGYNPARALSSLPVHQLIFDGANFIENTNYDFFLDSRSCIVVSRTLNQIVCQCQLRYDIPKGETQLEILANIGNVNFNNLIYTIYKPFIDETSPEFVRNDVDDKITVRGSNLGEASHVMVGMTKCNILKKSEIKIVCTLEPLSKKQPAGEYPVAVVVNGLSFSNDIIDPITFKDGPVLNSISPNYIFRLGIWELQLNGLLFSDKDEVYINGLIVDDIYKVSDNSLLITYDSSQPYATVGSSDVTVLSGSGGSPSASLTLTVANPVIVSVTPDFGYVYSETIVTITISQLPVMEYDDIFEIVKFKVKNTYCKVLSIDLETKEFQCAVQPNDIQSAETVPIFVSIKGIDYQTTKTFQYLDSTFGTLNQPDSLNPEGGVWLGEQMIAADKCTKDDGKINCIIPPNIPGDYPISLVSLDSFQVKHTYKPQGYLISYSGPSLISITPSQGSKMRRVHFVTLTGTGFGNNKDDISIAVQDGANRLCTNVLILESDTKIRCTILKIEPGVYPIVVSVRGVKTINAVTFRSNSLACLGPPEKDNTNSPESNDQSYLYIDSTGDTLKKLPYIQHTKTYTDLNILSPIEATFKQYSDYKYMFINDQIGTRDDKGVRIDIDKLKTEVFGHMKSSVIFDDNFSGLHIQHSNPLFPSYTTTDKSAFNGPAAGVKFLGLPTNSQHFFCYSFDNVETVAEYIVKNHGFLMEPNEIPDTVTQTDNPYLFSLKNPTNPTLMATLRTTCENNIKNLYDIEGICYWNSKKVSIGGMDAFYFMKIGTSNHLFKRDEKFKKPLSPYIISKRKEPGYLDGIDLWMRIADFFKQTYFVQMYHQEVPAFAPTKQVLNVAMMEFPQSLSLKDNQKYKDARFSGAKTGAGKEHSKLGFPIYPNYGVTTPDSLDNFFCVGDNNRHNGQGYRGGGALCFRHQTLVYQFNRMVRSYDTEIKNGITANSNSIGLFYTIDQPIKVRPKDWNNEIKIEVKDYIQGQYISKFPPQTLSVLPATINADRDLVINLKSLRTSKTFTKPNDETVEVSIPNAGQINPNQLDITDYVANDLLSIHYIAFDQAIGSVCDYSDLLFECTQDASRVTLIQMFADKPSVVFPVNYFFPYSQVQSLRNYDLPNNMDFKLLRFASNFMTKLPNAKNNFYQFMIGEMEGFKFLPPFIIRSSQDICEEEIAYLMTIHYIYYQSIEQTTLYSVGDNTPNWANGLILAISKKLYNNMKGTNQPIFDQCISNIVSNFDNIETYEDDIVDNPNDDILMKRSAAAAWDWMSTDSYSDGEGERVDKVNILDIIPVEELIGLMIRLSQDDRISNLDGLFYYVKDQYRSDLNFIHILNNHKLIQPNTNNVDQVFDNHFLNMMRIPRSKFSRVATQLSSQSNQQVIKSTILENEILLQSGLQQVLSFNSSSLDKFNTYQLQKLENSIGKWLSIDQTSQAIKVLTVDPQQQFHDQPIRFLEELNRDQIGNPLELRYESVGTTGTRVSLQSPISIVSITYLLESILQSKSNSKSQYGDLEIYYLPKPSGYRGAISLDLTGIIVATLNSQFCDIQMISESDYLSGNFDSLCNGIGPIITSVNQLTGSTNGGYMITINGIRFNSSMVVSIGENQCDSTEIVSSKIIVCHVPNGVGKRNEILISDDDTIFDIQRSKFIFSYDSPLIQAVQPVIRGMGDIMTINGSNFGTDATRVNIMIDERLECWPIVSLSVNSIQCLTPAAMGDHQTVTVTVGDQSSSFTIDTLDSQSFSFSGPQIIGISPESRDPNDTVFILGGFGTNDDDAVDLPLLFFDDKLVPIINSTDEMIEFQLEYETSTVPLVIQVGDQSIQTDFSYYPAIINQLNNQPIGTTGGVIEIDGAGFGNTFDNVKIKLNNSTEIQCSSFDHFLECSIPPGIGSNISISVQVSNQTIQFSENTTFSYLAPSITNYYIQSNNVYIMGSNFVPVEYGISFDTDTYIKLISNGQSSICTSFESSQIAVCPLLNQPLQSIQLFVAGQQSNIYTIYDFVEHQREIPLTYWISFNDYGNTEEELEENQIQEPAAEVFESFAILEPSEFETNEYLVLAFASGTVHLSRWIRDAACCVYFSKPSSISQSLGSAVKRVRSGFSTVAGFIEIPLQSMASLDVTPLAIKIAAFPMKLVNLCLFIRNNNKEILLGLKKRGFGVGKWDGCGGKVEPNESVEEGAIREAKEEFGLTPTTIYSNPKYVGGPMEHLENHVFIVTDWSGELVETDEMQPKWFDLEREGMPFKSMWPDFEIWFNYLKDNHFKAKLDFDFHFDEKDNIESYQNNSSPNL</sequence>
<evidence type="ECO:0000259" key="4">
    <source>
        <dbReference type="PROSITE" id="PS51462"/>
    </source>
</evidence>
<dbReference type="InterPro" id="IPR000086">
    <property type="entry name" value="NUDIX_hydrolase_dom"/>
</dbReference>
<dbReference type="InterPro" id="IPR013783">
    <property type="entry name" value="Ig-like_fold"/>
</dbReference>
<dbReference type="Gene3D" id="3.90.79.10">
    <property type="entry name" value="Nucleoside Triphosphate Pyrophosphohydrolase"/>
    <property type="match status" value="1"/>
</dbReference>
<dbReference type="InterPro" id="IPR015797">
    <property type="entry name" value="NUDIX_hydrolase-like_dom_sf"/>
</dbReference>
<dbReference type="SUPFAM" id="SSF55811">
    <property type="entry name" value="Nudix"/>
    <property type="match status" value="1"/>
</dbReference>
<dbReference type="PROSITE" id="PS51462">
    <property type="entry name" value="NUDIX"/>
    <property type="match status" value="1"/>
</dbReference>
<keyword evidence="2" id="KW-0732">Signal</keyword>
<evidence type="ECO:0000256" key="2">
    <source>
        <dbReference type="ARBA" id="ARBA00022729"/>
    </source>
</evidence>
<dbReference type="SMART" id="SM00429">
    <property type="entry name" value="IPT"/>
    <property type="match status" value="5"/>
</dbReference>
<protein>
    <recommendedName>
        <fullName evidence="4">Nudix hydrolase domain-containing protein</fullName>
    </recommendedName>
</protein>
<reference evidence="5 6" key="1">
    <citation type="journal article" date="2011" name="Genome Res.">
        <title>Phylogeny-wide analysis of social amoeba genomes highlights ancient origins for complex intercellular communication.</title>
        <authorList>
            <person name="Heidel A.J."/>
            <person name="Lawal H.M."/>
            <person name="Felder M."/>
            <person name="Schilde C."/>
            <person name="Helps N.R."/>
            <person name="Tunggal B."/>
            <person name="Rivero F."/>
            <person name="John U."/>
            <person name="Schleicher M."/>
            <person name="Eichinger L."/>
            <person name="Platzer M."/>
            <person name="Noegel A.A."/>
            <person name="Schaap P."/>
            <person name="Gloeckner G."/>
        </authorList>
    </citation>
    <scope>NUCLEOTIDE SEQUENCE [LARGE SCALE GENOMIC DNA]</scope>
    <source>
        <strain evidence="6">ATCC 26659 / Pp 5 / PN500</strain>
    </source>
</reference>
<dbReference type="PROSITE" id="PS00893">
    <property type="entry name" value="NUDIX_BOX"/>
    <property type="match status" value="1"/>
</dbReference>
<dbReference type="Proteomes" id="UP000001396">
    <property type="component" value="Unassembled WGS sequence"/>
</dbReference>
<keyword evidence="3" id="KW-0378">Hydrolase</keyword>
<dbReference type="PANTHER" id="PTHR46769">
    <property type="entry name" value="POLYCYSTIC KIDNEY AND HEPATIC DISEASE 1 (AUTOSOMAL RECESSIVE)-LIKE 1"/>
    <property type="match status" value="1"/>
</dbReference>
<organism evidence="5 6">
    <name type="scientific">Heterostelium pallidum (strain ATCC 26659 / Pp 5 / PN500)</name>
    <name type="common">Cellular slime mold</name>
    <name type="synonym">Polysphondylium pallidum</name>
    <dbReference type="NCBI Taxonomy" id="670386"/>
    <lineage>
        <taxon>Eukaryota</taxon>
        <taxon>Amoebozoa</taxon>
        <taxon>Evosea</taxon>
        <taxon>Eumycetozoa</taxon>
        <taxon>Dictyostelia</taxon>
        <taxon>Acytosteliales</taxon>
        <taxon>Acytosteliaceae</taxon>
        <taxon>Heterostelium</taxon>
    </lineage>
</organism>
<gene>
    <name evidence="5" type="ORF">PPL_01439</name>
</gene>
<feature type="domain" description="Nudix hydrolase" evidence="4">
    <location>
        <begin position="2320"/>
        <end position="2444"/>
    </location>
</feature>
<name>D3AZ99_HETP5</name>
<dbReference type="Gene3D" id="2.60.40.10">
    <property type="entry name" value="Immunoglobulins"/>
    <property type="match status" value="7"/>
</dbReference>
<evidence type="ECO:0000256" key="3">
    <source>
        <dbReference type="ARBA" id="ARBA00022801"/>
    </source>
</evidence>
<dbReference type="InterPro" id="IPR004947">
    <property type="entry name" value="DNase_II"/>
</dbReference>
<dbReference type="RefSeq" id="XP_020437590.1">
    <property type="nucleotide sequence ID" value="XM_020572447.1"/>
</dbReference>
<comment type="caution">
    <text evidence="5">The sequence shown here is derived from an EMBL/GenBank/DDBJ whole genome shotgun (WGS) entry which is preliminary data.</text>
</comment>
<dbReference type="InParanoid" id="D3AZ99"/>
<dbReference type="InterPro" id="IPR020084">
    <property type="entry name" value="NUDIX_hydrolase_CS"/>
</dbReference>
<evidence type="ECO:0000313" key="5">
    <source>
        <dbReference type="EMBL" id="EFA85482.1"/>
    </source>
</evidence>
<evidence type="ECO:0000313" key="6">
    <source>
        <dbReference type="Proteomes" id="UP000001396"/>
    </source>
</evidence>
<dbReference type="GO" id="GO:0004531">
    <property type="term" value="F:deoxyribonuclease II activity"/>
    <property type="evidence" value="ECO:0007669"/>
    <property type="project" value="InterPro"/>
</dbReference>
<dbReference type="Pfam" id="PF00293">
    <property type="entry name" value="NUDIX"/>
    <property type="match status" value="1"/>
</dbReference>
<dbReference type="CDD" id="cd00603">
    <property type="entry name" value="IPT_PCSR"/>
    <property type="match status" value="6"/>
</dbReference>
<keyword evidence="6" id="KW-1185">Reference proteome</keyword>
<dbReference type="Pfam" id="PF01833">
    <property type="entry name" value="TIG"/>
    <property type="match status" value="6"/>
</dbReference>
<dbReference type="GeneID" id="31356967"/>
<dbReference type="PANTHER" id="PTHR46769:SF2">
    <property type="entry name" value="FIBROCYSTIN-L ISOFORM 2 PRECURSOR-RELATED"/>
    <property type="match status" value="1"/>
</dbReference>
<evidence type="ECO:0000256" key="1">
    <source>
        <dbReference type="ARBA" id="ARBA00007527"/>
    </source>
</evidence>